<evidence type="ECO:0000313" key="6">
    <source>
        <dbReference type="EMBL" id="MCD5315890.1"/>
    </source>
</evidence>
<dbReference type="EMBL" id="JAJOMB010000025">
    <property type="protein sequence ID" value="MCD5315890.1"/>
    <property type="molecule type" value="Genomic_DNA"/>
</dbReference>
<reference evidence="6" key="1">
    <citation type="submission" date="2021-11" db="EMBL/GenBank/DDBJ databases">
        <title>Streptomyces corallinus and Kineosporia corallina sp. nov., two new coral-derived marine actinobacteria.</title>
        <authorList>
            <person name="Buangrab K."/>
            <person name="Sutthacheep M."/>
            <person name="Yeemin T."/>
            <person name="Harunari E."/>
            <person name="Igarashi Y."/>
            <person name="Sripreechasak P."/>
            <person name="Kanchanasin P."/>
            <person name="Tanasupawat S."/>
            <person name="Phongsopitanun W."/>
        </authorList>
    </citation>
    <scope>NUCLEOTIDE SEQUENCE</scope>
    <source>
        <strain evidence="6">JCM 31032</strain>
    </source>
</reference>
<dbReference type="GO" id="GO:0009011">
    <property type="term" value="F:alpha-1,4-glucan glucosyltransferase (ADP-glucose donor) activity"/>
    <property type="evidence" value="ECO:0007669"/>
    <property type="project" value="UniProtKB-EC"/>
</dbReference>
<dbReference type="EC" id="2.4.1.21" evidence="6"/>
<name>A0A9X1NKR5_9ACTN</name>
<dbReference type="Proteomes" id="UP001138997">
    <property type="component" value="Unassembled WGS sequence"/>
</dbReference>
<dbReference type="PANTHER" id="PTHR45947">
    <property type="entry name" value="SULFOQUINOVOSYL TRANSFERASE SQD2"/>
    <property type="match status" value="1"/>
</dbReference>
<evidence type="ECO:0000259" key="4">
    <source>
        <dbReference type="Pfam" id="PF00534"/>
    </source>
</evidence>
<dbReference type="Pfam" id="PF00534">
    <property type="entry name" value="Glycos_transf_1"/>
    <property type="match status" value="1"/>
</dbReference>
<accession>A0A9X1NKR5</accession>
<protein>
    <submittedName>
        <fullName evidence="6">Glycogen synthase</fullName>
        <ecNumber evidence="6">2.4.1.21</ecNumber>
    </submittedName>
</protein>
<dbReference type="InterPro" id="IPR011875">
    <property type="entry name" value="M1P_synthase"/>
</dbReference>
<proteinExistence type="predicted"/>
<evidence type="ECO:0000313" key="7">
    <source>
        <dbReference type="Proteomes" id="UP001138997"/>
    </source>
</evidence>
<dbReference type="GO" id="GO:1901137">
    <property type="term" value="P:carbohydrate derivative biosynthetic process"/>
    <property type="evidence" value="ECO:0007669"/>
    <property type="project" value="UniProtKB-ARBA"/>
</dbReference>
<feature type="domain" description="Glycosyltransferase subfamily 4-like N-terminal" evidence="5">
    <location>
        <begin position="21"/>
        <end position="181"/>
    </location>
</feature>
<dbReference type="InterPro" id="IPR001296">
    <property type="entry name" value="Glyco_trans_1"/>
</dbReference>
<feature type="compositionally biased region" description="Basic and acidic residues" evidence="3">
    <location>
        <begin position="398"/>
        <end position="411"/>
    </location>
</feature>
<evidence type="ECO:0000256" key="1">
    <source>
        <dbReference type="ARBA" id="ARBA00022676"/>
    </source>
</evidence>
<dbReference type="InterPro" id="IPR028098">
    <property type="entry name" value="Glyco_trans_4-like_N"/>
</dbReference>
<evidence type="ECO:0000256" key="3">
    <source>
        <dbReference type="SAM" id="MobiDB-lite"/>
    </source>
</evidence>
<dbReference type="RefSeq" id="WP_231448711.1">
    <property type="nucleotide sequence ID" value="NZ_JAJOMB010000025.1"/>
</dbReference>
<dbReference type="Pfam" id="PF13439">
    <property type="entry name" value="Glyco_transf_4"/>
    <property type="match status" value="1"/>
</dbReference>
<dbReference type="NCBIfam" id="TIGR02149">
    <property type="entry name" value="glgA_Coryne"/>
    <property type="match status" value="1"/>
</dbReference>
<evidence type="ECO:0000256" key="2">
    <source>
        <dbReference type="ARBA" id="ARBA00022679"/>
    </source>
</evidence>
<dbReference type="Gene3D" id="3.40.50.2000">
    <property type="entry name" value="Glycogen Phosphorylase B"/>
    <property type="match status" value="2"/>
</dbReference>
<gene>
    <name evidence="6" type="primary">glgA</name>
    <name evidence="6" type="ORF">LR394_33850</name>
</gene>
<comment type="caution">
    <text evidence="6">The sequence shown here is derived from an EMBL/GenBank/DDBJ whole genome shotgun (WGS) entry which is preliminary data.</text>
</comment>
<keyword evidence="7" id="KW-1185">Reference proteome</keyword>
<dbReference type="PANTHER" id="PTHR45947:SF3">
    <property type="entry name" value="SULFOQUINOVOSYL TRANSFERASE SQD2"/>
    <property type="match status" value="1"/>
</dbReference>
<sequence>MNKNNSLTVGLFTREYPPHVYGGGGVHVEHLVRHLRHHHTDVDVHCLGQPRPDATAHPINVATGQPVLDVLTANAGMAAAVSHVDLVHSHTWYTNLAGHWASLLHDVPHVMTAHSLEPLRPWKAEQLGGGYELSRWAEHTAITSADAVIAVSLAMRDDILKHYPSVQPERIHVISNGVDTTQYYPDPATDALTRHGIDPEQPYVLFVGRITRQKGLPHLLRAARRTRSGAHFVIVADAPDTPQAATEIETLAAGQPHVHLIRATLPVHELRQLLTHATVFCCPSVYEPLGIVNLEAMACATAVVATAVGGIPEAVHDGVTGTLVPSTGPATDTEHHLAEAIDQLITNPALASALGHAGRDRVTQHFTWDTVATQTADLYAALAPPGHGVGETGSSSEEAERGAWEERRGST</sequence>
<feature type="domain" description="Glycosyl transferase family 1" evidence="4">
    <location>
        <begin position="194"/>
        <end position="360"/>
    </location>
</feature>
<feature type="region of interest" description="Disordered" evidence="3">
    <location>
        <begin position="383"/>
        <end position="411"/>
    </location>
</feature>
<dbReference type="CDD" id="cd03801">
    <property type="entry name" value="GT4_PimA-like"/>
    <property type="match status" value="1"/>
</dbReference>
<keyword evidence="1 6" id="KW-0328">Glycosyltransferase</keyword>
<organism evidence="6 7">
    <name type="scientific">Kineosporia babensis</name>
    <dbReference type="NCBI Taxonomy" id="499548"/>
    <lineage>
        <taxon>Bacteria</taxon>
        <taxon>Bacillati</taxon>
        <taxon>Actinomycetota</taxon>
        <taxon>Actinomycetes</taxon>
        <taxon>Kineosporiales</taxon>
        <taxon>Kineosporiaceae</taxon>
        <taxon>Kineosporia</taxon>
    </lineage>
</organism>
<evidence type="ECO:0000259" key="5">
    <source>
        <dbReference type="Pfam" id="PF13439"/>
    </source>
</evidence>
<dbReference type="SUPFAM" id="SSF53756">
    <property type="entry name" value="UDP-Glycosyltransferase/glycogen phosphorylase"/>
    <property type="match status" value="1"/>
</dbReference>
<dbReference type="AlphaFoldDB" id="A0A9X1NKR5"/>
<keyword evidence="2 6" id="KW-0808">Transferase</keyword>
<dbReference type="GO" id="GO:0009250">
    <property type="term" value="P:glucan biosynthetic process"/>
    <property type="evidence" value="ECO:0007669"/>
    <property type="project" value="InterPro"/>
</dbReference>
<dbReference type="InterPro" id="IPR050194">
    <property type="entry name" value="Glycosyltransferase_grp1"/>
</dbReference>